<keyword evidence="2" id="KW-1185">Reference proteome</keyword>
<accession>A0A1H8UIL1</accession>
<organism evidence="1 2">
    <name type="scientific">Halogranum amylolyticum</name>
    <dbReference type="NCBI Taxonomy" id="660520"/>
    <lineage>
        <taxon>Archaea</taxon>
        <taxon>Methanobacteriati</taxon>
        <taxon>Methanobacteriota</taxon>
        <taxon>Stenosarchaea group</taxon>
        <taxon>Halobacteria</taxon>
        <taxon>Halobacteriales</taxon>
        <taxon>Haloferacaceae</taxon>
    </lineage>
</organism>
<proteinExistence type="predicted"/>
<gene>
    <name evidence="1" type="ORF">SAMN04487948_11167</name>
</gene>
<evidence type="ECO:0000313" key="1">
    <source>
        <dbReference type="EMBL" id="SEP03069.1"/>
    </source>
</evidence>
<dbReference type="EMBL" id="FODV01000011">
    <property type="protein sequence ID" value="SEP03069.1"/>
    <property type="molecule type" value="Genomic_DNA"/>
</dbReference>
<dbReference type="Proteomes" id="UP000199126">
    <property type="component" value="Unassembled WGS sequence"/>
</dbReference>
<name>A0A1H8UIL1_9EURY</name>
<evidence type="ECO:0000313" key="2">
    <source>
        <dbReference type="Proteomes" id="UP000199126"/>
    </source>
</evidence>
<reference evidence="2" key="1">
    <citation type="submission" date="2016-10" db="EMBL/GenBank/DDBJ databases">
        <authorList>
            <person name="Varghese N."/>
            <person name="Submissions S."/>
        </authorList>
    </citation>
    <scope>NUCLEOTIDE SEQUENCE [LARGE SCALE GENOMIC DNA]</scope>
    <source>
        <strain evidence="2">CGMCC 1.10121</strain>
    </source>
</reference>
<dbReference type="AlphaFoldDB" id="A0A1H8UIL1"/>
<sequence>MLPCRHVVFQNPDTLKFYFDHITFCKWSRTIWCSCRNDIAWFECDELRDLFDEFADSENEHFTCRFLFGLAIDPEIKTRVVGNLIGCGEDWAHRERAIEGFPTNPVLLFSLVITVRDIVDAGKPANVRHRLGGINLSALSIDDHSELCLEVDLLFAWWELDRIAMGGNRIWPFQEEIWSVREFTVCLVTMVLISTSLADDLCRLTWR</sequence>
<protein>
    <submittedName>
        <fullName evidence="1">Uncharacterized protein</fullName>
    </submittedName>
</protein>